<dbReference type="PANTHER" id="PTHR23033:SF40">
    <property type="entry name" value="APPLE DOMAIN-CONTAINING PROTEIN"/>
    <property type="match status" value="1"/>
</dbReference>
<dbReference type="InterPro" id="IPR026050">
    <property type="entry name" value="C1GALT1/C1GALT1_chp1"/>
</dbReference>
<dbReference type="OrthoDB" id="414175at2759"/>
<evidence type="ECO:0000313" key="14">
    <source>
        <dbReference type="EMBL" id="EON61810.1"/>
    </source>
</evidence>
<comment type="similarity">
    <text evidence="3">Belongs to the glycosyltransferase 31 family. Beta3-Gal-T subfamily.</text>
</comment>
<feature type="domain" description="Fringe-like glycosyltransferase" evidence="13">
    <location>
        <begin position="180"/>
        <end position="287"/>
    </location>
</feature>
<organism evidence="14 15">
    <name type="scientific">Coniosporium apollinis (strain CBS 100218)</name>
    <name type="common">Rock-inhabiting black yeast</name>
    <dbReference type="NCBI Taxonomy" id="1168221"/>
    <lineage>
        <taxon>Eukaryota</taxon>
        <taxon>Fungi</taxon>
        <taxon>Dikarya</taxon>
        <taxon>Ascomycota</taxon>
        <taxon>Pezizomycotina</taxon>
        <taxon>Dothideomycetes</taxon>
        <taxon>Dothideomycetes incertae sedis</taxon>
        <taxon>Coniosporium</taxon>
    </lineage>
</organism>
<evidence type="ECO:0000256" key="12">
    <source>
        <dbReference type="SAM" id="Phobius"/>
    </source>
</evidence>
<dbReference type="GO" id="GO:0016263">
    <property type="term" value="F:glycoprotein-N-acetylgalactosamine 3-beta-galactosyltransferase activity"/>
    <property type="evidence" value="ECO:0007669"/>
    <property type="project" value="UniProtKB-EC"/>
</dbReference>
<dbReference type="OMA" id="WYLFVDA"/>
<evidence type="ECO:0000256" key="9">
    <source>
        <dbReference type="ARBA" id="ARBA00022968"/>
    </source>
</evidence>
<dbReference type="PANTHER" id="PTHR23033">
    <property type="entry name" value="BETA1,3-GALACTOSYLTRANSFERASE"/>
    <property type="match status" value="1"/>
</dbReference>
<evidence type="ECO:0000256" key="11">
    <source>
        <dbReference type="ARBA" id="ARBA00023136"/>
    </source>
</evidence>
<evidence type="ECO:0000256" key="7">
    <source>
        <dbReference type="ARBA" id="ARBA00022692"/>
    </source>
</evidence>
<accession>R7YIS2</accession>
<evidence type="ECO:0000256" key="4">
    <source>
        <dbReference type="ARBA" id="ARBA00012557"/>
    </source>
</evidence>
<dbReference type="Pfam" id="PF02434">
    <property type="entry name" value="Fringe"/>
    <property type="match status" value="1"/>
</dbReference>
<dbReference type="EC" id="2.4.1.122" evidence="4"/>
<feature type="transmembrane region" description="Helical" evidence="12">
    <location>
        <begin position="12"/>
        <end position="30"/>
    </location>
</feature>
<dbReference type="HOGENOM" id="CLU_022549_3_1_1"/>
<evidence type="ECO:0000256" key="8">
    <source>
        <dbReference type="ARBA" id="ARBA00022741"/>
    </source>
</evidence>
<dbReference type="AlphaFoldDB" id="R7YIS2"/>
<keyword evidence="10 12" id="KW-1133">Transmembrane helix</keyword>
<keyword evidence="15" id="KW-1185">Reference proteome</keyword>
<dbReference type="GO" id="GO:0000166">
    <property type="term" value="F:nucleotide binding"/>
    <property type="evidence" value="ECO:0007669"/>
    <property type="project" value="UniProtKB-KW"/>
</dbReference>
<gene>
    <name evidence="14" type="ORF">W97_01027</name>
</gene>
<dbReference type="Gene3D" id="3.90.550.50">
    <property type="match status" value="1"/>
</dbReference>
<proteinExistence type="inferred from homology"/>
<dbReference type="InterPro" id="IPR003378">
    <property type="entry name" value="Fringe-like_glycosylTrfase"/>
</dbReference>
<evidence type="ECO:0000256" key="6">
    <source>
        <dbReference type="ARBA" id="ARBA00022679"/>
    </source>
</evidence>
<keyword evidence="8" id="KW-0547">Nucleotide-binding</keyword>
<evidence type="ECO:0000256" key="10">
    <source>
        <dbReference type="ARBA" id="ARBA00022989"/>
    </source>
</evidence>
<evidence type="ECO:0000256" key="3">
    <source>
        <dbReference type="ARBA" id="ARBA00006462"/>
    </source>
</evidence>
<dbReference type="GeneID" id="19898338"/>
<sequence>MLPFLSSTHSLRNLIGGIVILYIVISSYHLTKTWRHPTRPDLTFKQDSSIDCAPFPSPPNLVLSVKTGATEAYDKLPTQLLTTLRCAPSPLIFSDLEQHLGPHHLVDVLASLPPSITDNNTDFDIYFKQKEYASAHRDIRPLSTLPDARADWRTAGHNAAWALDKYKFLPMVMAAWQSSPDQDWYLFTETDSYISWANLGRMLGQYDPATMLYLGNPVRLSAEVPERAFYMAHGGSGILLSGAAVRGFAKAFGDERIAERWHARAKDMWYGDFVLAAFLDEELDLQITPAWPMMSRETPRTAVYGRETWCEPVVVLHHVRPEEVSGVWDFEVSRWNDGVREAPLLHEGLFKAFVASEDLGARRDDWDNMSGERRFAVPLPPSANTSATEPDPVTSVEACGEACEIQEECLQYTFVAVNTTDIGTCWLSSVIRIGEAKPAEPVQDRAEIRSWHSGWIDRRIKRWVSEQSCDGVPLSWKGELPPQ</sequence>
<evidence type="ECO:0000256" key="1">
    <source>
        <dbReference type="ARBA" id="ARBA00004606"/>
    </source>
</evidence>
<dbReference type="GO" id="GO:0016020">
    <property type="term" value="C:membrane"/>
    <property type="evidence" value="ECO:0007669"/>
    <property type="project" value="UniProtKB-SubCell"/>
</dbReference>
<evidence type="ECO:0000256" key="2">
    <source>
        <dbReference type="ARBA" id="ARBA00004922"/>
    </source>
</evidence>
<keyword evidence="5" id="KW-0328">Glycosyltransferase</keyword>
<dbReference type="Proteomes" id="UP000016924">
    <property type="component" value="Unassembled WGS sequence"/>
</dbReference>
<keyword evidence="6" id="KW-0808">Transferase</keyword>
<dbReference type="RefSeq" id="XP_007777127.1">
    <property type="nucleotide sequence ID" value="XM_007778937.1"/>
</dbReference>
<evidence type="ECO:0000313" key="15">
    <source>
        <dbReference type="Proteomes" id="UP000016924"/>
    </source>
</evidence>
<dbReference type="EMBL" id="JH767556">
    <property type="protein sequence ID" value="EON61810.1"/>
    <property type="molecule type" value="Genomic_DNA"/>
</dbReference>
<dbReference type="eggNOG" id="KOG2246">
    <property type="taxonomic scope" value="Eukaryota"/>
</dbReference>
<keyword evidence="7 12" id="KW-0812">Transmembrane</keyword>
<reference evidence="15" key="1">
    <citation type="submission" date="2012-06" db="EMBL/GenBank/DDBJ databases">
        <title>The genome sequence of Coniosporium apollinis CBS 100218.</title>
        <authorList>
            <consortium name="The Broad Institute Genome Sequencing Platform"/>
            <person name="Cuomo C."/>
            <person name="Gorbushina A."/>
            <person name="Noack S."/>
            <person name="Walker B."/>
            <person name="Young S.K."/>
            <person name="Zeng Q."/>
            <person name="Gargeya S."/>
            <person name="Fitzgerald M."/>
            <person name="Haas B."/>
            <person name="Abouelleil A."/>
            <person name="Alvarado L."/>
            <person name="Arachchi H.M."/>
            <person name="Berlin A.M."/>
            <person name="Chapman S.B."/>
            <person name="Goldberg J."/>
            <person name="Griggs A."/>
            <person name="Gujja S."/>
            <person name="Hansen M."/>
            <person name="Howarth C."/>
            <person name="Imamovic A."/>
            <person name="Larimer J."/>
            <person name="McCowan C."/>
            <person name="Montmayeur A."/>
            <person name="Murphy C."/>
            <person name="Neiman D."/>
            <person name="Pearson M."/>
            <person name="Priest M."/>
            <person name="Roberts A."/>
            <person name="Saif S."/>
            <person name="Shea T."/>
            <person name="Sisk P."/>
            <person name="Sykes S."/>
            <person name="Wortman J."/>
            <person name="Nusbaum C."/>
            <person name="Birren B."/>
        </authorList>
    </citation>
    <scope>NUCLEOTIDE SEQUENCE [LARGE SCALE GENOMIC DNA]</scope>
    <source>
        <strain evidence="15">CBS 100218</strain>
    </source>
</reference>
<comment type="pathway">
    <text evidence="2">Protein modification; protein glycosylation.</text>
</comment>
<protein>
    <recommendedName>
        <fullName evidence="4">N-acetylgalactosaminide beta-1,3-galactosyltransferase</fullName>
        <ecNumber evidence="4">2.4.1.122</ecNumber>
    </recommendedName>
</protein>
<name>R7YIS2_CONA1</name>
<evidence type="ECO:0000259" key="13">
    <source>
        <dbReference type="Pfam" id="PF02434"/>
    </source>
</evidence>
<dbReference type="STRING" id="1168221.R7YIS2"/>
<evidence type="ECO:0000256" key="5">
    <source>
        <dbReference type="ARBA" id="ARBA00022676"/>
    </source>
</evidence>
<keyword evidence="11 12" id="KW-0472">Membrane</keyword>
<keyword evidence="9" id="KW-0735">Signal-anchor</keyword>
<comment type="subcellular location">
    <subcellularLocation>
        <location evidence="1">Membrane</location>
        <topology evidence="1">Single-pass type II membrane protein</topology>
    </subcellularLocation>
</comment>